<dbReference type="Proteomes" id="UP001175271">
    <property type="component" value="Unassembled WGS sequence"/>
</dbReference>
<feature type="compositionally biased region" description="Basic and acidic residues" evidence="2">
    <location>
        <begin position="149"/>
        <end position="164"/>
    </location>
</feature>
<organism evidence="3 4">
    <name type="scientific">Steinernema hermaphroditum</name>
    <dbReference type="NCBI Taxonomy" id="289476"/>
    <lineage>
        <taxon>Eukaryota</taxon>
        <taxon>Metazoa</taxon>
        <taxon>Ecdysozoa</taxon>
        <taxon>Nematoda</taxon>
        <taxon>Chromadorea</taxon>
        <taxon>Rhabditida</taxon>
        <taxon>Tylenchina</taxon>
        <taxon>Panagrolaimomorpha</taxon>
        <taxon>Strongyloidoidea</taxon>
        <taxon>Steinernematidae</taxon>
        <taxon>Steinernema</taxon>
    </lineage>
</organism>
<evidence type="ECO:0000256" key="1">
    <source>
        <dbReference type="SAM" id="Coils"/>
    </source>
</evidence>
<feature type="region of interest" description="Disordered" evidence="2">
    <location>
        <begin position="149"/>
        <end position="200"/>
    </location>
</feature>
<reference evidence="3" key="1">
    <citation type="submission" date="2023-06" db="EMBL/GenBank/DDBJ databases">
        <title>Genomic analysis of the entomopathogenic nematode Steinernema hermaphroditum.</title>
        <authorList>
            <person name="Schwarz E.M."/>
            <person name="Heppert J.K."/>
            <person name="Baniya A."/>
            <person name="Schwartz H.T."/>
            <person name="Tan C.-H."/>
            <person name="Antoshechkin I."/>
            <person name="Sternberg P.W."/>
            <person name="Goodrich-Blair H."/>
            <person name="Dillman A.R."/>
        </authorList>
    </citation>
    <scope>NUCLEOTIDE SEQUENCE</scope>
    <source>
        <strain evidence="3">PS9179</strain>
        <tissue evidence="3">Whole animal</tissue>
    </source>
</reference>
<keyword evidence="1" id="KW-0175">Coiled coil</keyword>
<sequence>MNGTVSMAIQAGPEEDVFGELDLDWEGVGSPERPSTSKSQMEILKEKAELLEEEKETFQQESKKLKAELNTLRRMSSRTSATHVIRMGVSEQEHTKALDEIKRLKEVIADNSIQIAALRKQQKKAVQKQLRPKKRVRQDRAVVAWKNAESGRRYAEAENEELKKMQRQQQQGRDPETRPHARSHDNIVNRPGPRAERERFELENGRLLKFDSSSPVVWD</sequence>
<evidence type="ECO:0000313" key="3">
    <source>
        <dbReference type="EMBL" id="KAK0408366.1"/>
    </source>
</evidence>
<dbReference type="AlphaFoldDB" id="A0AA39HM20"/>
<evidence type="ECO:0000256" key="2">
    <source>
        <dbReference type="SAM" id="MobiDB-lite"/>
    </source>
</evidence>
<protein>
    <submittedName>
        <fullName evidence="3">Uncharacterized protein</fullName>
    </submittedName>
</protein>
<dbReference type="EMBL" id="JAUCMV010000003">
    <property type="protein sequence ID" value="KAK0408366.1"/>
    <property type="molecule type" value="Genomic_DNA"/>
</dbReference>
<accession>A0AA39HM20</accession>
<comment type="caution">
    <text evidence="3">The sequence shown here is derived from an EMBL/GenBank/DDBJ whole genome shotgun (WGS) entry which is preliminary data.</text>
</comment>
<name>A0AA39HM20_9BILA</name>
<keyword evidence="4" id="KW-1185">Reference proteome</keyword>
<proteinExistence type="predicted"/>
<gene>
    <name evidence="3" type="ORF">QR680_003910</name>
</gene>
<feature type="coiled-coil region" evidence="1">
    <location>
        <begin position="41"/>
        <end position="75"/>
    </location>
</feature>
<evidence type="ECO:0000313" key="4">
    <source>
        <dbReference type="Proteomes" id="UP001175271"/>
    </source>
</evidence>
<feature type="compositionally biased region" description="Basic and acidic residues" evidence="2">
    <location>
        <begin position="173"/>
        <end position="200"/>
    </location>
</feature>